<feature type="transmembrane region" description="Helical" evidence="1">
    <location>
        <begin position="206"/>
        <end position="224"/>
    </location>
</feature>
<feature type="transmembrane region" description="Helical" evidence="1">
    <location>
        <begin position="67"/>
        <end position="85"/>
    </location>
</feature>
<dbReference type="EMBL" id="FNLN01000003">
    <property type="protein sequence ID" value="SDT85004.1"/>
    <property type="molecule type" value="Genomic_DNA"/>
</dbReference>
<proteinExistence type="predicted"/>
<evidence type="ECO:0000313" key="2">
    <source>
        <dbReference type="EMBL" id="SDT85004.1"/>
    </source>
</evidence>
<dbReference type="AlphaFoldDB" id="A0A1H2DQE6"/>
<keyword evidence="3" id="KW-1185">Reference proteome</keyword>
<feature type="transmembrane region" description="Helical" evidence="1">
    <location>
        <begin position="179"/>
        <end position="200"/>
    </location>
</feature>
<keyword evidence="2" id="KW-0808">Transferase</keyword>
<feature type="transmembrane region" description="Helical" evidence="1">
    <location>
        <begin position="231"/>
        <end position="247"/>
    </location>
</feature>
<name>A0A1H2DQE6_9PROT</name>
<reference evidence="3" key="1">
    <citation type="submission" date="2016-10" db="EMBL/GenBank/DDBJ databases">
        <authorList>
            <person name="Varghese N."/>
            <person name="Submissions S."/>
        </authorList>
    </citation>
    <scope>NUCLEOTIDE SEQUENCE [LARGE SCALE GENOMIC DNA]</scope>
    <source>
        <strain evidence="3">Nm10</strain>
    </source>
</reference>
<organism evidence="2 3">
    <name type="scientific">Nitrosomonas ureae</name>
    <dbReference type="NCBI Taxonomy" id="44577"/>
    <lineage>
        <taxon>Bacteria</taxon>
        <taxon>Pseudomonadati</taxon>
        <taxon>Pseudomonadota</taxon>
        <taxon>Betaproteobacteria</taxon>
        <taxon>Nitrosomonadales</taxon>
        <taxon>Nitrosomonadaceae</taxon>
        <taxon>Nitrosomonas</taxon>
    </lineage>
</organism>
<keyword evidence="1" id="KW-1133">Transmembrane helix</keyword>
<protein>
    <submittedName>
        <fullName evidence="2">Phytol kinase</fullName>
    </submittedName>
</protein>
<keyword evidence="1" id="KW-0472">Membrane</keyword>
<feature type="transmembrane region" description="Helical" evidence="1">
    <location>
        <begin position="12"/>
        <end position="30"/>
    </location>
</feature>
<dbReference type="Proteomes" id="UP000182882">
    <property type="component" value="Unassembled WGS sequence"/>
</dbReference>
<feature type="transmembrane region" description="Helical" evidence="1">
    <location>
        <begin position="42"/>
        <end position="61"/>
    </location>
</feature>
<keyword evidence="2" id="KW-0418">Kinase</keyword>
<dbReference type="KEGG" id="nur:ATY38_07135"/>
<gene>
    <name evidence="2" type="ORF">SAMN05216406_10327</name>
</gene>
<feature type="transmembrane region" description="Helical" evidence="1">
    <location>
        <begin position="136"/>
        <end position="158"/>
    </location>
</feature>
<feature type="transmembrane region" description="Helical" evidence="1">
    <location>
        <begin position="106"/>
        <end position="130"/>
    </location>
</feature>
<sequence length="248" mass="28600">MTVPFEFWLHHAIFYALLFLIHYVCGLLVIHRNFKVNYTRKINHFAFFFLPPLLSLAIEYTYSPATFFIDLICVFIFLTFFIEPLRNKVRVLSIMFCSFDRPEDRPFTLTWLYTQFIASYLVLIPLLVYFESREMLPLVMIIIIANGVGDGLAEPVGIKFGKKKYTTYALFTQQRYVRSYIGSACVLISTVIAILAFHQFFNATQLVVALLVMPILITLAEAFSPHTWDSPLIYASGGVSLIGIFHYL</sequence>
<accession>A0A1H2DQE6</accession>
<evidence type="ECO:0000256" key="1">
    <source>
        <dbReference type="SAM" id="Phobius"/>
    </source>
</evidence>
<evidence type="ECO:0000313" key="3">
    <source>
        <dbReference type="Proteomes" id="UP000182882"/>
    </source>
</evidence>
<keyword evidence="1" id="KW-0812">Transmembrane</keyword>
<dbReference type="GO" id="GO:0016301">
    <property type="term" value="F:kinase activity"/>
    <property type="evidence" value="ECO:0007669"/>
    <property type="project" value="UniProtKB-KW"/>
</dbReference>